<dbReference type="GO" id="GO:0003723">
    <property type="term" value="F:RNA binding"/>
    <property type="evidence" value="ECO:0007669"/>
    <property type="project" value="UniProtKB-KW"/>
</dbReference>
<evidence type="ECO:0000256" key="1">
    <source>
        <dbReference type="ARBA" id="ARBA00006342"/>
    </source>
</evidence>
<keyword evidence="7" id="KW-0051">Antiviral defense</keyword>
<dbReference type="RefSeq" id="WP_117688107.1">
    <property type="nucleotide sequence ID" value="NZ_CAUBJD010000044.1"/>
</dbReference>
<evidence type="ECO:0000256" key="5">
    <source>
        <dbReference type="ARBA" id="ARBA00022801"/>
    </source>
</evidence>
<evidence type="ECO:0000256" key="4">
    <source>
        <dbReference type="ARBA" id="ARBA00022759"/>
    </source>
</evidence>
<dbReference type="InterPro" id="IPR013412">
    <property type="entry name" value="CRISPR-assoc_RAMP_Csm3"/>
</dbReference>
<dbReference type="PANTHER" id="PTHR35579">
    <property type="entry name" value="CRISPR SYSTEM CMS ENDORIBONUCLEASE CSM3"/>
    <property type="match status" value="1"/>
</dbReference>
<dbReference type="GO" id="GO:0016787">
    <property type="term" value="F:hydrolase activity"/>
    <property type="evidence" value="ECO:0007669"/>
    <property type="project" value="UniProtKB-KW"/>
</dbReference>
<evidence type="ECO:0000256" key="6">
    <source>
        <dbReference type="ARBA" id="ARBA00022884"/>
    </source>
</evidence>
<proteinExistence type="inferred from homology"/>
<organism evidence="10 11">
    <name type="scientific">[Ruminococcus] lactaris</name>
    <dbReference type="NCBI Taxonomy" id="46228"/>
    <lineage>
        <taxon>Bacteria</taxon>
        <taxon>Bacillati</taxon>
        <taxon>Bacillota</taxon>
        <taxon>Clostridia</taxon>
        <taxon>Lachnospirales</taxon>
        <taxon>Lachnospiraceae</taxon>
        <taxon>Mediterraneibacter</taxon>
    </lineage>
</organism>
<reference evidence="10 11" key="1">
    <citation type="submission" date="2018-08" db="EMBL/GenBank/DDBJ databases">
        <title>A genome reference for cultivated species of the human gut microbiota.</title>
        <authorList>
            <person name="Zou Y."/>
            <person name="Xue W."/>
            <person name="Luo G."/>
        </authorList>
    </citation>
    <scope>NUCLEOTIDE SEQUENCE [LARGE SCALE GENOMIC DNA]</scope>
    <source>
        <strain evidence="10 11">TF11-7</strain>
    </source>
</reference>
<protein>
    <recommendedName>
        <fullName evidence="2">CRISPR system Cms endoribonuclease Csm3</fullName>
    </recommendedName>
    <alternativeName>
        <fullName evidence="8">CRISPR type III A-associated RAMP protein Csm3</fullName>
    </alternativeName>
</protein>
<name>A0A3E4LT10_9FIRM</name>
<dbReference type="GO" id="GO:0004519">
    <property type="term" value="F:endonuclease activity"/>
    <property type="evidence" value="ECO:0007669"/>
    <property type="project" value="UniProtKB-KW"/>
</dbReference>
<evidence type="ECO:0000313" key="11">
    <source>
        <dbReference type="Proteomes" id="UP000260793"/>
    </source>
</evidence>
<dbReference type="GO" id="GO:0051607">
    <property type="term" value="P:defense response to virus"/>
    <property type="evidence" value="ECO:0007669"/>
    <property type="project" value="UniProtKB-KW"/>
</dbReference>
<keyword evidence="6" id="KW-0694">RNA-binding</keyword>
<dbReference type="EMBL" id="QSQN01000015">
    <property type="protein sequence ID" value="RGK40242.1"/>
    <property type="molecule type" value="Genomic_DNA"/>
</dbReference>
<dbReference type="AlphaFoldDB" id="A0A3E4LT10"/>
<keyword evidence="5" id="KW-0378">Hydrolase</keyword>
<dbReference type="Proteomes" id="UP000260793">
    <property type="component" value="Unassembled WGS sequence"/>
</dbReference>
<evidence type="ECO:0000313" key="10">
    <source>
        <dbReference type="EMBL" id="RGK40242.1"/>
    </source>
</evidence>
<dbReference type="NCBIfam" id="TIGR02582">
    <property type="entry name" value="cas7_TM1809"/>
    <property type="match status" value="1"/>
</dbReference>
<evidence type="ECO:0000256" key="8">
    <source>
        <dbReference type="ARBA" id="ARBA00033183"/>
    </source>
</evidence>
<dbReference type="Pfam" id="PF03787">
    <property type="entry name" value="RAMPs"/>
    <property type="match status" value="1"/>
</dbReference>
<dbReference type="PANTHER" id="PTHR35579:SF3">
    <property type="entry name" value="CRISPR SYSTEM CMS ENDORIBONUCLEASE CSM3"/>
    <property type="match status" value="1"/>
</dbReference>
<sequence length="218" mass="24346">MYAKIQITGTIEAVTGMHIGGSSAFSAIGAVDSPIIKDIKTNNPMIPGSSLKGKMRTLLAKKYNSQVGEPDDDDERITSLFGSAKKKNIKPSRVLFSDMILENWDELKRYGLTSRTEVKFENSIKRTTGVANPRQIERAVRGSKFPLDIIYEVKDEETLKSDMQLLKEGFQMLQYDYIGGNGSRGYGKVKFYDLEAVVVIGKVSEETMEECNRILSEV</sequence>
<evidence type="ECO:0000256" key="7">
    <source>
        <dbReference type="ARBA" id="ARBA00023118"/>
    </source>
</evidence>
<accession>A0A3E4LT10</accession>
<comment type="caution">
    <text evidence="10">The sequence shown here is derived from an EMBL/GenBank/DDBJ whole genome shotgun (WGS) entry which is preliminary data.</text>
</comment>
<keyword evidence="3" id="KW-0540">Nuclease</keyword>
<gene>
    <name evidence="10" type="primary">csm3</name>
    <name evidence="10" type="ORF">DXD17_07105</name>
</gene>
<keyword evidence="4" id="KW-0255">Endonuclease</keyword>
<dbReference type="InterPro" id="IPR052216">
    <property type="entry name" value="CRISPR_Csm3_endoribonuclease"/>
</dbReference>
<evidence type="ECO:0000256" key="3">
    <source>
        <dbReference type="ARBA" id="ARBA00022722"/>
    </source>
</evidence>
<evidence type="ECO:0000256" key="2">
    <source>
        <dbReference type="ARBA" id="ARBA00022150"/>
    </source>
</evidence>
<evidence type="ECO:0000259" key="9">
    <source>
        <dbReference type="Pfam" id="PF03787"/>
    </source>
</evidence>
<dbReference type="InterPro" id="IPR005537">
    <property type="entry name" value="RAMP_III_fam"/>
</dbReference>
<feature type="domain" description="CRISPR type III-associated protein" evidence="9">
    <location>
        <begin position="10"/>
        <end position="190"/>
    </location>
</feature>
<comment type="similarity">
    <text evidence="1">Belongs to the CRISPR-associated Csm3 family.</text>
</comment>